<evidence type="ECO:0000313" key="3">
    <source>
        <dbReference type="Proteomes" id="UP001153269"/>
    </source>
</evidence>
<gene>
    <name evidence="2" type="ORF">PLEPLA_LOCUS149</name>
</gene>
<evidence type="ECO:0000256" key="1">
    <source>
        <dbReference type="SAM" id="MobiDB-lite"/>
    </source>
</evidence>
<organism evidence="2 3">
    <name type="scientific">Pleuronectes platessa</name>
    <name type="common">European plaice</name>
    <dbReference type="NCBI Taxonomy" id="8262"/>
    <lineage>
        <taxon>Eukaryota</taxon>
        <taxon>Metazoa</taxon>
        <taxon>Chordata</taxon>
        <taxon>Craniata</taxon>
        <taxon>Vertebrata</taxon>
        <taxon>Euteleostomi</taxon>
        <taxon>Actinopterygii</taxon>
        <taxon>Neopterygii</taxon>
        <taxon>Teleostei</taxon>
        <taxon>Neoteleostei</taxon>
        <taxon>Acanthomorphata</taxon>
        <taxon>Carangaria</taxon>
        <taxon>Pleuronectiformes</taxon>
        <taxon>Pleuronectoidei</taxon>
        <taxon>Pleuronectidae</taxon>
        <taxon>Pleuronectes</taxon>
    </lineage>
</organism>
<sequence length="123" mass="13600">MSKESPSGRNETICPSAGDCPRIEDGVKLRQRKRAAGFDVRLESPDDQDQSKNNQNRRLPASAEKAGATLDLRSTVVLSRSNCRHSGGILEGAGRGCPSPQNPPRLILHLRLLVMFRHRHSYT</sequence>
<feature type="region of interest" description="Disordered" evidence="1">
    <location>
        <begin position="1"/>
        <end position="22"/>
    </location>
</feature>
<name>A0A9N7Y4V3_PLEPL</name>
<accession>A0A9N7Y4V3</accession>
<dbReference type="Proteomes" id="UP001153269">
    <property type="component" value="Unassembled WGS sequence"/>
</dbReference>
<proteinExistence type="predicted"/>
<protein>
    <submittedName>
        <fullName evidence="2">Uncharacterized protein</fullName>
    </submittedName>
</protein>
<feature type="compositionally biased region" description="Polar residues" evidence="1">
    <location>
        <begin position="1"/>
        <end position="10"/>
    </location>
</feature>
<evidence type="ECO:0000313" key="2">
    <source>
        <dbReference type="EMBL" id="CAB1412457.1"/>
    </source>
</evidence>
<reference evidence="2" key="1">
    <citation type="submission" date="2020-03" db="EMBL/GenBank/DDBJ databases">
        <authorList>
            <person name="Weist P."/>
        </authorList>
    </citation>
    <scope>NUCLEOTIDE SEQUENCE</scope>
</reference>
<dbReference type="EMBL" id="CADEAL010000002">
    <property type="protein sequence ID" value="CAB1412457.1"/>
    <property type="molecule type" value="Genomic_DNA"/>
</dbReference>
<comment type="caution">
    <text evidence="2">The sequence shown here is derived from an EMBL/GenBank/DDBJ whole genome shotgun (WGS) entry which is preliminary data.</text>
</comment>
<feature type="region of interest" description="Disordered" evidence="1">
    <location>
        <begin position="35"/>
        <end position="71"/>
    </location>
</feature>
<dbReference type="AlphaFoldDB" id="A0A9N7Y4V3"/>
<keyword evidence="3" id="KW-1185">Reference proteome</keyword>